<feature type="transmembrane region" description="Helical" evidence="1">
    <location>
        <begin position="102"/>
        <end position="125"/>
    </location>
</feature>
<dbReference type="EMBL" id="JAGTAR010000014">
    <property type="protein sequence ID" value="MBR8536024.1"/>
    <property type="molecule type" value="Genomic_DNA"/>
</dbReference>
<evidence type="ECO:0000313" key="3">
    <source>
        <dbReference type="Proteomes" id="UP000679220"/>
    </source>
</evidence>
<evidence type="ECO:0000313" key="2">
    <source>
        <dbReference type="EMBL" id="MBR8536024.1"/>
    </source>
</evidence>
<gene>
    <name evidence="2" type="ORF">KDU71_10680</name>
</gene>
<sequence length="174" mass="20082">MPGSIDTLKTLDNSKLMDVVKNYKQYGYDLEIRQAAITILEERGISTQDLKMTGNFENTRFEEANRYFDSFFRSSKLALIAYCAVVALNLVPGFIAEIAPSILTLVVIGSWLSLIIYFVFIIKSLLDHNRLYKLIGNNYNTNGTIMYYILGAPLYFIFYFVFKKQVYNEMKTIQ</sequence>
<keyword evidence="3" id="KW-1185">Reference proteome</keyword>
<protein>
    <submittedName>
        <fullName evidence="2">Uncharacterized protein</fullName>
    </submittedName>
</protein>
<reference evidence="2" key="2">
    <citation type="submission" date="2021-04" db="EMBL/GenBank/DDBJ databases">
        <authorList>
            <person name="Zhang T."/>
            <person name="Zhang Y."/>
            <person name="Lu D."/>
            <person name="Zuo D."/>
            <person name="Du Z."/>
        </authorList>
    </citation>
    <scope>NUCLEOTIDE SEQUENCE</scope>
    <source>
        <strain evidence="2">JR1</strain>
    </source>
</reference>
<dbReference type="RefSeq" id="WP_212190653.1">
    <property type="nucleotide sequence ID" value="NZ_JAGTAR010000014.1"/>
</dbReference>
<feature type="transmembrane region" description="Helical" evidence="1">
    <location>
        <begin position="145"/>
        <end position="162"/>
    </location>
</feature>
<dbReference type="Proteomes" id="UP000679220">
    <property type="component" value="Unassembled WGS sequence"/>
</dbReference>
<evidence type="ECO:0000256" key="1">
    <source>
        <dbReference type="SAM" id="Phobius"/>
    </source>
</evidence>
<keyword evidence="1" id="KW-1133">Transmembrane helix</keyword>
<feature type="transmembrane region" description="Helical" evidence="1">
    <location>
        <begin position="77"/>
        <end position="95"/>
    </location>
</feature>
<reference evidence="2" key="1">
    <citation type="journal article" date="2018" name="Int. J. Syst. Evol. Microbiol.">
        <title>Carboxylicivirga sediminis sp. nov., isolated from coastal sediment.</title>
        <authorList>
            <person name="Wang F.Q."/>
            <person name="Ren L.H."/>
            <person name="Zou R.J."/>
            <person name="Sun Y.Z."/>
            <person name="Liu X.J."/>
            <person name="Jiang F."/>
            <person name="Liu L.J."/>
        </authorList>
    </citation>
    <scope>NUCLEOTIDE SEQUENCE</scope>
    <source>
        <strain evidence="2">JR1</strain>
    </source>
</reference>
<proteinExistence type="predicted"/>
<comment type="caution">
    <text evidence="2">The sequence shown here is derived from an EMBL/GenBank/DDBJ whole genome shotgun (WGS) entry which is preliminary data.</text>
</comment>
<organism evidence="2 3">
    <name type="scientific">Carboxylicivirga sediminis</name>
    <dbReference type="NCBI Taxonomy" id="2006564"/>
    <lineage>
        <taxon>Bacteria</taxon>
        <taxon>Pseudomonadati</taxon>
        <taxon>Bacteroidota</taxon>
        <taxon>Bacteroidia</taxon>
        <taxon>Marinilabiliales</taxon>
        <taxon>Marinilabiliaceae</taxon>
        <taxon>Carboxylicivirga</taxon>
    </lineage>
</organism>
<accession>A0A941IY17</accession>
<keyword evidence="1" id="KW-0812">Transmembrane</keyword>
<keyword evidence="1" id="KW-0472">Membrane</keyword>
<name>A0A941IY17_9BACT</name>
<dbReference type="AlphaFoldDB" id="A0A941IY17"/>